<dbReference type="EMBL" id="LSSK01000239">
    <property type="protein sequence ID" value="OMH84196.1"/>
    <property type="molecule type" value="Genomic_DNA"/>
</dbReference>
<comment type="caution">
    <text evidence="1">The sequence shown here is derived from an EMBL/GenBank/DDBJ whole genome shotgun (WGS) entry which is preliminary data.</text>
</comment>
<evidence type="ECO:0000313" key="2">
    <source>
        <dbReference type="Proteomes" id="UP000188320"/>
    </source>
</evidence>
<dbReference type="Proteomes" id="UP000188320">
    <property type="component" value="Unassembled WGS sequence"/>
</dbReference>
<name>A0A1R1PT73_ZANCU</name>
<keyword evidence="2" id="KW-1185">Reference proteome</keyword>
<evidence type="ECO:0000313" key="1">
    <source>
        <dbReference type="EMBL" id="OMH84196.1"/>
    </source>
</evidence>
<sequence length="279" mass="32167">MDEEVGALVLSMVKSLDYGTAIELAFKYRWRNVLNRLLKMYLVIDRNTSKIFHKGTLSINEGEYLDIDIGKLFLNYNESRRGESDIIFSDSICVYPLVTNIDASEILLFEIRTISGESDIEMLMDICNAKFEFPPDICDSIGRDIRCIDARFLVSCLVIAARESCRLNNLEWLKRILGLEINVDFSFQVLESVEDARGVPIDDGLNEFIGNCEYVDRIDLFNYPICVYYSIELDMKELINFLGEKYSGSSKHALVLVDVALYLNNERLFKKYIYKVELN</sequence>
<reference evidence="2" key="1">
    <citation type="submission" date="2017-01" db="EMBL/GenBank/DDBJ databases">
        <authorList>
            <person name="Wang Y."/>
            <person name="White M."/>
            <person name="Kvist S."/>
            <person name="Moncalvo J.-M."/>
        </authorList>
    </citation>
    <scope>NUCLEOTIDE SEQUENCE [LARGE SCALE GENOMIC DNA]</scope>
    <source>
        <strain evidence="2">COL-18-3</strain>
    </source>
</reference>
<proteinExistence type="predicted"/>
<organism evidence="1 2">
    <name type="scientific">Zancudomyces culisetae</name>
    <name type="common">Gut fungus</name>
    <name type="synonym">Smittium culisetae</name>
    <dbReference type="NCBI Taxonomy" id="1213189"/>
    <lineage>
        <taxon>Eukaryota</taxon>
        <taxon>Fungi</taxon>
        <taxon>Fungi incertae sedis</taxon>
        <taxon>Zoopagomycota</taxon>
        <taxon>Kickxellomycotina</taxon>
        <taxon>Harpellomycetes</taxon>
        <taxon>Harpellales</taxon>
        <taxon>Legeriomycetaceae</taxon>
        <taxon>Zancudomyces</taxon>
    </lineage>
</organism>
<dbReference type="AlphaFoldDB" id="A0A1R1PT73"/>
<accession>A0A1R1PT73</accession>
<gene>
    <name evidence="1" type="ORF">AX774_g2287</name>
</gene>
<protein>
    <submittedName>
        <fullName evidence="1">Uncharacterized protein</fullName>
    </submittedName>
</protein>